<dbReference type="AlphaFoldDB" id="A0A926VIE3"/>
<protein>
    <submittedName>
        <fullName evidence="1">Uncharacterized protein</fullName>
    </submittedName>
</protein>
<name>A0A926VIE3_9CYAN</name>
<sequence length="45" mass="5273">MERDRLHDSALYQSGCQPDRLMQEIEIFGKMVLQMQQARAGLLHQ</sequence>
<dbReference type="Proteomes" id="UP000641646">
    <property type="component" value="Unassembled WGS sequence"/>
</dbReference>
<dbReference type="EMBL" id="JACJPW010000052">
    <property type="protein sequence ID" value="MBD2183297.1"/>
    <property type="molecule type" value="Genomic_DNA"/>
</dbReference>
<reference evidence="1" key="1">
    <citation type="journal article" date="2015" name="ISME J.">
        <title>Draft Genome Sequence of Streptomyces incarnatus NRRL8089, which Produces the Nucleoside Antibiotic Sinefungin.</title>
        <authorList>
            <person name="Oshima K."/>
            <person name="Hattori M."/>
            <person name="Shimizu H."/>
            <person name="Fukuda K."/>
            <person name="Nemoto M."/>
            <person name="Inagaki K."/>
            <person name="Tamura T."/>
        </authorList>
    </citation>
    <scope>NUCLEOTIDE SEQUENCE</scope>
    <source>
        <strain evidence="1">FACHB-1375</strain>
    </source>
</reference>
<evidence type="ECO:0000313" key="2">
    <source>
        <dbReference type="Proteomes" id="UP000641646"/>
    </source>
</evidence>
<keyword evidence="2" id="KW-1185">Reference proteome</keyword>
<gene>
    <name evidence="1" type="ORF">H6G03_19900</name>
</gene>
<reference evidence="1" key="2">
    <citation type="submission" date="2020-08" db="EMBL/GenBank/DDBJ databases">
        <authorList>
            <person name="Chen M."/>
            <person name="Teng W."/>
            <person name="Zhao L."/>
            <person name="Hu C."/>
            <person name="Zhou Y."/>
            <person name="Han B."/>
            <person name="Song L."/>
            <person name="Shu W."/>
        </authorList>
    </citation>
    <scope>NUCLEOTIDE SEQUENCE</scope>
    <source>
        <strain evidence="1">FACHB-1375</strain>
    </source>
</reference>
<evidence type="ECO:0000313" key="1">
    <source>
        <dbReference type="EMBL" id="MBD2183297.1"/>
    </source>
</evidence>
<organism evidence="1 2">
    <name type="scientific">Aerosakkonema funiforme FACHB-1375</name>
    <dbReference type="NCBI Taxonomy" id="2949571"/>
    <lineage>
        <taxon>Bacteria</taxon>
        <taxon>Bacillati</taxon>
        <taxon>Cyanobacteriota</taxon>
        <taxon>Cyanophyceae</taxon>
        <taxon>Oscillatoriophycideae</taxon>
        <taxon>Aerosakkonematales</taxon>
        <taxon>Aerosakkonemataceae</taxon>
        <taxon>Aerosakkonema</taxon>
    </lineage>
</organism>
<dbReference type="RefSeq" id="WP_190467334.1">
    <property type="nucleotide sequence ID" value="NZ_JACJPW010000052.1"/>
</dbReference>
<comment type="caution">
    <text evidence="1">The sequence shown here is derived from an EMBL/GenBank/DDBJ whole genome shotgun (WGS) entry which is preliminary data.</text>
</comment>
<proteinExistence type="predicted"/>
<accession>A0A926VIE3</accession>